<gene>
    <name evidence="3" type="ORF">H9L13_10960</name>
</gene>
<evidence type="ECO:0000256" key="1">
    <source>
        <dbReference type="SAM" id="Phobius"/>
    </source>
</evidence>
<accession>A0A7G9SLC1</accession>
<organism evidence="3 4">
    <name type="scientific">Sphingomonas lutea</name>
    <dbReference type="NCBI Taxonomy" id="1045317"/>
    <lineage>
        <taxon>Bacteria</taxon>
        <taxon>Pseudomonadati</taxon>
        <taxon>Pseudomonadota</taxon>
        <taxon>Alphaproteobacteria</taxon>
        <taxon>Sphingomonadales</taxon>
        <taxon>Sphingomonadaceae</taxon>
        <taxon>Sphingomonas</taxon>
    </lineage>
</organism>
<keyword evidence="1" id="KW-1133">Transmembrane helix</keyword>
<dbReference type="KEGG" id="slut:H9L13_10960"/>
<dbReference type="Pfam" id="PF00535">
    <property type="entry name" value="Glycos_transf_2"/>
    <property type="match status" value="1"/>
</dbReference>
<sequence>MSAPADQIRIAVVTVNYRTSDLAIRCLEALAPERALLPKLKALVVDGGSADGSADRLTAFVAERVWTSWVTVVPLELNGGFGWANNQAILRLLKDEEPPDFIHLLNPDAEIEVGAVKALLDDLLAHPLAGASGSQLLSDTGELEGSAFTFPTLLGEFSRGAQTGIIDRLLSIPPVALPPASDSVDADWVTGASVMFRTEALRQVGLFDDGFFLYHEEVELMWRLRRAGWMIRHVPRSRVRHIGGAATGLQNAATSGSSRPRRPAYWYESRRRFFSLTRGRAAAAAAACLWLMGYVAWTVRRVFGLTRGGSVKRELWDELRLVIPWRRDVPSESTRWDEPRSEIPAWMSRK</sequence>
<evidence type="ECO:0000313" key="4">
    <source>
        <dbReference type="Proteomes" id="UP000515971"/>
    </source>
</evidence>
<dbReference type="InterPro" id="IPR029044">
    <property type="entry name" value="Nucleotide-diphossugar_trans"/>
</dbReference>
<dbReference type="PANTHER" id="PTHR43179:SF7">
    <property type="entry name" value="RHAMNOSYLTRANSFERASE WBBL"/>
    <property type="match status" value="1"/>
</dbReference>
<dbReference type="Proteomes" id="UP000515971">
    <property type="component" value="Chromosome"/>
</dbReference>
<feature type="transmembrane region" description="Helical" evidence="1">
    <location>
        <begin position="279"/>
        <end position="297"/>
    </location>
</feature>
<keyword evidence="1" id="KW-0472">Membrane</keyword>
<dbReference type="InterPro" id="IPR001173">
    <property type="entry name" value="Glyco_trans_2-like"/>
</dbReference>
<evidence type="ECO:0000313" key="3">
    <source>
        <dbReference type="EMBL" id="QNN68646.1"/>
    </source>
</evidence>
<keyword evidence="4" id="KW-1185">Reference proteome</keyword>
<reference evidence="3 4" key="1">
    <citation type="submission" date="2020-08" db="EMBL/GenBank/DDBJ databases">
        <title>Genome sequence of Sphingomonas lutea KCTC 23642T.</title>
        <authorList>
            <person name="Hyun D.-W."/>
            <person name="Bae J.-W."/>
        </authorList>
    </citation>
    <scope>NUCLEOTIDE SEQUENCE [LARGE SCALE GENOMIC DNA]</scope>
    <source>
        <strain evidence="3 4">KCTC 23642</strain>
    </source>
</reference>
<protein>
    <submittedName>
        <fullName evidence="3">Glycosyltransferase family 2 protein</fullName>
    </submittedName>
</protein>
<dbReference type="PANTHER" id="PTHR43179">
    <property type="entry name" value="RHAMNOSYLTRANSFERASE WBBL"/>
    <property type="match status" value="1"/>
</dbReference>
<dbReference type="Gene3D" id="3.90.550.10">
    <property type="entry name" value="Spore Coat Polysaccharide Biosynthesis Protein SpsA, Chain A"/>
    <property type="match status" value="1"/>
</dbReference>
<name>A0A7G9SLC1_9SPHN</name>
<keyword evidence="3" id="KW-0808">Transferase</keyword>
<keyword evidence="1" id="KW-0812">Transmembrane</keyword>
<dbReference type="GO" id="GO:0016740">
    <property type="term" value="F:transferase activity"/>
    <property type="evidence" value="ECO:0007669"/>
    <property type="project" value="UniProtKB-KW"/>
</dbReference>
<evidence type="ECO:0000259" key="2">
    <source>
        <dbReference type="Pfam" id="PF00535"/>
    </source>
</evidence>
<dbReference type="AlphaFoldDB" id="A0A7G9SLC1"/>
<feature type="domain" description="Glycosyltransferase 2-like" evidence="2">
    <location>
        <begin position="12"/>
        <end position="142"/>
    </location>
</feature>
<proteinExistence type="predicted"/>
<dbReference type="SUPFAM" id="SSF53448">
    <property type="entry name" value="Nucleotide-diphospho-sugar transferases"/>
    <property type="match status" value="1"/>
</dbReference>
<dbReference type="EMBL" id="CP060718">
    <property type="protein sequence ID" value="QNN68646.1"/>
    <property type="molecule type" value="Genomic_DNA"/>
</dbReference>
<dbReference type="CDD" id="cd04186">
    <property type="entry name" value="GT_2_like_c"/>
    <property type="match status" value="1"/>
</dbReference>